<evidence type="ECO:0000313" key="4">
    <source>
        <dbReference type="Proteomes" id="UP000070134"/>
    </source>
</evidence>
<keyword evidence="2" id="KW-0812">Transmembrane</keyword>
<keyword evidence="2" id="KW-0472">Membrane</keyword>
<geneLocation type="plasmid" evidence="3 4">
    <name>pSA01</name>
</geneLocation>
<dbReference type="RefSeq" id="WP_066503197.1">
    <property type="nucleotide sequence ID" value="NZ_BMKT01000159.1"/>
</dbReference>
<sequence length="177" mass="19994">MRYDDEDEIKKALGIKSWRNLSKGKMIKFAAMMPDMDTEVALKIIEQFPEFTKFAMDAVDAMEKRHESTLAANKQSQEHVHRAFQEIREILRGELNKEGLSWEEKKFLIEQIQQTGRLEFQKDSENKKFLDAVLKKVLLGAGAALALGVVFVGGKILGESSDSSEDSLDTPEDSLEA</sequence>
<keyword evidence="2" id="KW-1133">Transmembrane helix</keyword>
<name>A0A127A744_9MICC</name>
<protein>
    <submittedName>
        <fullName evidence="3">Uncharacterized protein</fullName>
    </submittedName>
</protein>
<dbReference type="KEGG" id="satk:SA2016_4119"/>
<dbReference type="Proteomes" id="UP000070134">
    <property type="component" value="Plasmid pSA01"/>
</dbReference>
<feature type="compositionally biased region" description="Acidic residues" evidence="1">
    <location>
        <begin position="162"/>
        <end position="177"/>
    </location>
</feature>
<accession>A0A127A744</accession>
<dbReference type="OrthoDB" id="4184144at2"/>
<feature type="transmembrane region" description="Helical" evidence="2">
    <location>
        <begin position="137"/>
        <end position="158"/>
    </location>
</feature>
<dbReference type="EMBL" id="CP014519">
    <property type="protein sequence ID" value="AMM34771.1"/>
    <property type="molecule type" value="Genomic_DNA"/>
</dbReference>
<organism evidence="3 4">
    <name type="scientific">Sinomonas atrocyanea</name>
    <dbReference type="NCBI Taxonomy" id="37927"/>
    <lineage>
        <taxon>Bacteria</taxon>
        <taxon>Bacillati</taxon>
        <taxon>Actinomycetota</taxon>
        <taxon>Actinomycetes</taxon>
        <taxon>Micrococcales</taxon>
        <taxon>Micrococcaceae</taxon>
        <taxon>Sinomonas</taxon>
    </lineage>
</organism>
<evidence type="ECO:0000313" key="3">
    <source>
        <dbReference type="EMBL" id="AMM34771.1"/>
    </source>
</evidence>
<reference evidence="3 4" key="1">
    <citation type="submission" date="2016-02" db="EMBL/GenBank/DDBJ databases">
        <title>Complete genome of Sinomonas atrocyanea KCTC 3377.</title>
        <authorList>
            <person name="Kim K.M."/>
        </authorList>
    </citation>
    <scope>NUCLEOTIDE SEQUENCE [LARGE SCALE GENOMIC DNA]</scope>
    <source>
        <strain evidence="3 4">KCTC 3377</strain>
        <plasmid evidence="3 4">pSA01</plasmid>
    </source>
</reference>
<feature type="region of interest" description="Disordered" evidence="1">
    <location>
        <begin position="158"/>
        <end position="177"/>
    </location>
</feature>
<keyword evidence="4" id="KW-1185">Reference proteome</keyword>
<proteinExistence type="predicted"/>
<evidence type="ECO:0000256" key="1">
    <source>
        <dbReference type="SAM" id="MobiDB-lite"/>
    </source>
</evidence>
<evidence type="ECO:0000256" key="2">
    <source>
        <dbReference type="SAM" id="Phobius"/>
    </source>
</evidence>
<dbReference type="AlphaFoldDB" id="A0A127A744"/>
<keyword evidence="3" id="KW-0614">Plasmid</keyword>
<gene>
    <name evidence="3" type="ORF">SA2016_4119</name>
</gene>